<dbReference type="InterPro" id="IPR014710">
    <property type="entry name" value="RmlC-like_jellyroll"/>
</dbReference>
<evidence type="ECO:0000259" key="2">
    <source>
        <dbReference type="PROSITE" id="PS50042"/>
    </source>
</evidence>
<dbReference type="Pfam" id="PF00027">
    <property type="entry name" value="cNMP_binding"/>
    <property type="match status" value="1"/>
</dbReference>
<feature type="domain" description="Cyclic nucleotide-binding" evidence="2">
    <location>
        <begin position="1"/>
        <end position="108"/>
    </location>
</feature>
<dbReference type="SMART" id="SM00100">
    <property type="entry name" value="cNMP"/>
    <property type="match status" value="1"/>
</dbReference>
<dbReference type="InterPro" id="IPR001633">
    <property type="entry name" value="EAL_dom"/>
</dbReference>
<feature type="domain" description="EAL" evidence="3">
    <location>
        <begin position="141"/>
        <end position="394"/>
    </location>
</feature>
<dbReference type="PANTHER" id="PTHR33121">
    <property type="entry name" value="CYCLIC DI-GMP PHOSPHODIESTERASE PDEF"/>
    <property type="match status" value="1"/>
</dbReference>
<dbReference type="CDD" id="cd01948">
    <property type="entry name" value="EAL"/>
    <property type="match status" value="1"/>
</dbReference>
<dbReference type="InterPro" id="IPR050706">
    <property type="entry name" value="Cyclic-di-GMP_PDE-like"/>
</dbReference>
<comment type="caution">
    <text evidence="4">The sequence shown here is derived from an EMBL/GenBank/DDBJ whole genome shotgun (WGS) entry which is preliminary data.</text>
</comment>
<dbReference type="InterPro" id="IPR018490">
    <property type="entry name" value="cNMP-bd_dom_sf"/>
</dbReference>
<dbReference type="RefSeq" id="WP_255913674.1">
    <property type="nucleotide sequence ID" value="NZ_JANFQO010000006.1"/>
</dbReference>
<dbReference type="InterPro" id="IPR035919">
    <property type="entry name" value="EAL_sf"/>
</dbReference>
<dbReference type="SUPFAM" id="SSF141868">
    <property type="entry name" value="EAL domain-like"/>
    <property type="match status" value="1"/>
</dbReference>
<dbReference type="PROSITE" id="PS50883">
    <property type="entry name" value="EAL"/>
    <property type="match status" value="1"/>
</dbReference>
<proteinExistence type="predicted"/>
<dbReference type="SMART" id="SM00052">
    <property type="entry name" value="EAL"/>
    <property type="match status" value="1"/>
</dbReference>
<sequence>MAANSFRVDVPAGSVLFHQGDAPTSAFLLESGSIEVFTEQGDAIRRLGVLGAGDLLGEMAVLDDSPRTATARALSDCVLMPIDRKQFAERLDSADPVVRALLLSQISRYRSALAQLYGHGDPQAAAPAAPRDDASALALDKIRLESHLREALDKGELEVRLQPILDIASKRIAGFEALTRWTHPERGPISPAEFIALAEETSLIVPVGDYVLDAVCGALQRLGRQEQGEDIFVALNVSGRQLDDEQLLDRFLAVLHAHGIRPAQLKIEITESLVLDYAQVSRIIQRCHAAGLKVALDDFGTGYSNLGHLHKLEFDTLKMDQGFIRQMHEPRCLAIVRAVVAMADSLGCNIVAEGVETPEQLRALGELGCTYAQGWLIGKPLALDEAVALLGRDS</sequence>
<evidence type="ECO:0000256" key="1">
    <source>
        <dbReference type="ARBA" id="ARBA00004496"/>
    </source>
</evidence>
<dbReference type="CDD" id="cd00038">
    <property type="entry name" value="CAP_ED"/>
    <property type="match status" value="1"/>
</dbReference>
<dbReference type="InterPro" id="IPR000595">
    <property type="entry name" value="cNMP-bd_dom"/>
</dbReference>
<dbReference type="PROSITE" id="PS50042">
    <property type="entry name" value="CNMP_BINDING_3"/>
    <property type="match status" value="1"/>
</dbReference>
<reference evidence="4" key="1">
    <citation type="submission" date="2022-07" db="EMBL/GenBank/DDBJ databases">
        <title>Tahibacter sp., a new gammaproteobacterium isolated from the silt sample collected at pig farm.</title>
        <authorList>
            <person name="Chen H."/>
        </authorList>
    </citation>
    <scope>NUCLEOTIDE SEQUENCE</scope>
    <source>
        <strain evidence="4">P2K</strain>
    </source>
</reference>
<dbReference type="Proteomes" id="UP001165498">
    <property type="component" value="Unassembled WGS sequence"/>
</dbReference>
<name>A0ABT1QR81_9GAMM</name>
<comment type="subcellular location">
    <subcellularLocation>
        <location evidence="1">Cytoplasm</location>
    </subcellularLocation>
</comment>
<dbReference type="Pfam" id="PF00563">
    <property type="entry name" value="EAL"/>
    <property type="match status" value="1"/>
</dbReference>
<dbReference type="PROSITE" id="PS00889">
    <property type="entry name" value="CNMP_BINDING_2"/>
    <property type="match status" value="1"/>
</dbReference>
<evidence type="ECO:0000313" key="4">
    <source>
        <dbReference type="EMBL" id="MCQ4164762.1"/>
    </source>
</evidence>
<dbReference type="EMBL" id="JANFQO010000006">
    <property type="protein sequence ID" value="MCQ4164762.1"/>
    <property type="molecule type" value="Genomic_DNA"/>
</dbReference>
<dbReference type="InterPro" id="IPR018488">
    <property type="entry name" value="cNMP-bd_CS"/>
</dbReference>
<evidence type="ECO:0000259" key="3">
    <source>
        <dbReference type="PROSITE" id="PS50883"/>
    </source>
</evidence>
<protein>
    <submittedName>
        <fullName evidence="4">EAL domain-containing protein</fullName>
    </submittedName>
</protein>
<evidence type="ECO:0000313" key="5">
    <source>
        <dbReference type="Proteomes" id="UP001165498"/>
    </source>
</evidence>
<accession>A0ABT1QR81</accession>
<dbReference type="Gene3D" id="3.20.20.450">
    <property type="entry name" value="EAL domain"/>
    <property type="match status" value="1"/>
</dbReference>
<dbReference type="SUPFAM" id="SSF51206">
    <property type="entry name" value="cAMP-binding domain-like"/>
    <property type="match status" value="1"/>
</dbReference>
<keyword evidence="5" id="KW-1185">Reference proteome</keyword>
<dbReference type="Gene3D" id="2.60.120.10">
    <property type="entry name" value="Jelly Rolls"/>
    <property type="match status" value="1"/>
</dbReference>
<dbReference type="PANTHER" id="PTHR33121:SF70">
    <property type="entry name" value="SIGNALING PROTEIN YKOW"/>
    <property type="match status" value="1"/>
</dbReference>
<gene>
    <name evidence="4" type="ORF">NM961_08570</name>
</gene>
<organism evidence="4 5">
    <name type="scientific">Tahibacter harae</name>
    <dbReference type="NCBI Taxonomy" id="2963937"/>
    <lineage>
        <taxon>Bacteria</taxon>
        <taxon>Pseudomonadati</taxon>
        <taxon>Pseudomonadota</taxon>
        <taxon>Gammaproteobacteria</taxon>
        <taxon>Lysobacterales</taxon>
        <taxon>Rhodanobacteraceae</taxon>
        <taxon>Tahibacter</taxon>
    </lineage>
</organism>